<keyword evidence="2" id="KW-0812">Transmembrane</keyword>
<dbReference type="AlphaFoldDB" id="A0A8J7CIJ6"/>
<protein>
    <submittedName>
        <fullName evidence="4">TRAP transporter fused permease subunit</fullName>
    </submittedName>
</protein>
<keyword evidence="1" id="KW-1003">Cell membrane</keyword>
<feature type="transmembrane region" description="Helical" evidence="2">
    <location>
        <begin position="533"/>
        <end position="551"/>
    </location>
</feature>
<proteinExistence type="predicted"/>
<dbReference type="GO" id="GO:0005886">
    <property type="term" value="C:plasma membrane"/>
    <property type="evidence" value="ECO:0007669"/>
    <property type="project" value="UniProtKB-SubCell"/>
</dbReference>
<name>A0A8J7CIJ6_9RHOB</name>
<evidence type="ECO:0000313" key="5">
    <source>
        <dbReference type="Proteomes" id="UP000609121"/>
    </source>
</evidence>
<reference evidence="4" key="1">
    <citation type="submission" date="2020-09" db="EMBL/GenBank/DDBJ databases">
        <title>A novel bacterium of genus Mangrovicoccus, isolated from South China Sea.</title>
        <authorList>
            <person name="Huang H."/>
            <person name="Mo K."/>
            <person name="Hu Y."/>
        </authorList>
    </citation>
    <scope>NUCLEOTIDE SEQUENCE</scope>
    <source>
        <strain evidence="4">HB182678</strain>
    </source>
</reference>
<dbReference type="InterPro" id="IPR011853">
    <property type="entry name" value="TRAP_DctM-Dct_fused"/>
</dbReference>
<dbReference type="NCBIfam" id="TIGR02123">
    <property type="entry name" value="TRAP_fused"/>
    <property type="match status" value="1"/>
</dbReference>
<keyword evidence="2" id="KW-0472">Membrane</keyword>
<sequence length="633" mass="66562">MRFLAYLFNTSPRRRPEGWLARPLTLYCAAVSAWVLSAATWMRVDSLAMTIIFLSLILVPSFLLVAAAPGSDPRRPSAIDWGLSAAAGASALYFIVNIPATAERISLLSPLSWHQFAFAAIMILLTLEITRRTVGMFLMLLVMSFIAYNLLGHHLTGTLGHGYISLQHFVDINVYTSDGLFGTPVRVAATYAFLFVLFGTILEHARGGDFFFGLSAALTGRSPGGPAKVAVVSSALFGTMSGSPTSDVVATGSITIPMMKKLGYRPEMAAGTEVAASTGGSLLPPVMGSAAFIMAEVTGLDYLAICFAAIVPAAVYYLGIYVQVHMRSKTLGLEPLAPEQVPRLRAVMISGWPYLIPLLGMTAMLVMHFSPTLTAAVASGLVWLVALMRPSTRLGLGKTIDVLSETTIRMIGVTGACAAAGLVVGGITMTGLASKFSVLAFGLVGENDFLVLLLSAAVTIILGLGMPTPSAYVLAAVLVAPTLVNDLGMPLMAVHMFILYYAVLSAMTPPVAVASFAAAAIAQANPIRISLEAMQLAVTAFIMPFAFIANPGVLQPWASAGDAAEALAVILGCFAIAIGAETARRTDRLWGWAGVAAGLCLIMPGPEPKILGLAMAAAVLVRMRRRRTAMAVS</sequence>
<evidence type="ECO:0000313" key="4">
    <source>
        <dbReference type="EMBL" id="MBE3639630.1"/>
    </source>
</evidence>
<comment type="subcellular location">
    <subcellularLocation>
        <location evidence="1">Cell inner membrane</location>
        <topology evidence="1">Multi-pass membrane protein</topology>
    </subcellularLocation>
</comment>
<evidence type="ECO:0000256" key="2">
    <source>
        <dbReference type="SAM" id="Phobius"/>
    </source>
</evidence>
<keyword evidence="2" id="KW-1133">Transmembrane helix</keyword>
<feature type="transmembrane region" description="Helical" evidence="2">
    <location>
        <begin position="449"/>
        <end position="465"/>
    </location>
</feature>
<feature type="transmembrane region" description="Helical" evidence="2">
    <location>
        <begin position="472"/>
        <end position="492"/>
    </location>
</feature>
<comment type="caution">
    <text evidence="4">The sequence shown here is derived from an EMBL/GenBank/DDBJ whole genome shotgun (WGS) entry which is preliminary data.</text>
</comment>
<feature type="transmembrane region" description="Helical" evidence="2">
    <location>
        <begin position="557"/>
        <end position="577"/>
    </location>
</feature>
<comment type="function">
    <text evidence="1">Part of the tripartite ATP-independent periplasmic (TRAP) transport system.</text>
</comment>
<dbReference type="GO" id="GO:0022857">
    <property type="term" value="F:transmembrane transporter activity"/>
    <property type="evidence" value="ECO:0007669"/>
    <property type="project" value="UniProtKB-UniRule"/>
</dbReference>
<dbReference type="Proteomes" id="UP000609121">
    <property type="component" value="Unassembled WGS sequence"/>
</dbReference>
<organism evidence="4 5">
    <name type="scientific">Mangrovicoccus algicola</name>
    <dbReference type="NCBI Taxonomy" id="2771008"/>
    <lineage>
        <taxon>Bacteria</taxon>
        <taxon>Pseudomonadati</taxon>
        <taxon>Pseudomonadota</taxon>
        <taxon>Alphaproteobacteria</taxon>
        <taxon>Rhodobacterales</taxon>
        <taxon>Paracoccaceae</taxon>
        <taxon>Mangrovicoccus</taxon>
    </lineage>
</organism>
<feature type="transmembrane region" description="Helical" evidence="2">
    <location>
        <begin position="408"/>
        <end position="429"/>
    </location>
</feature>
<gene>
    <name evidence="4" type="ORF">ICN82_15625</name>
</gene>
<keyword evidence="5" id="KW-1185">Reference proteome</keyword>
<dbReference type="InterPro" id="IPR010656">
    <property type="entry name" value="DctM"/>
</dbReference>
<dbReference type="PANTHER" id="PTHR43849">
    <property type="entry name" value="BLL3936 PROTEIN"/>
    <property type="match status" value="1"/>
</dbReference>
<dbReference type="EMBL" id="JACVXA010000053">
    <property type="protein sequence ID" value="MBE3639630.1"/>
    <property type="molecule type" value="Genomic_DNA"/>
</dbReference>
<evidence type="ECO:0000259" key="3">
    <source>
        <dbReference type="Pfam" id="PF06808"/>
    </source>
</evidence>
<feature type="transmembrane region" description="Helical" evidence="2">
    <location>
        <begin position="108"/>
        <end position="127"/>
    </location>
</feature>
<feature type="domain" description="TRAP C4-dicarboxylate transport system permease DctM subunit" evidence="3">
    <location>
        <begin position="121"/>
        <end position="552"/>
    </location>
</feature>
<feature type="transmembrane region" description="Helical" evidence="2">
    <location>
        <begin position="78"/>
        <end position="96"/>
    </location>
</feature>
<dbReference type="Pfam" id="PF06808">
    <property type="entry name" value="DctM"/>
    <property type="match status" value="1"/>
</dbReference>
<dbReference type="PANTHER" id="PTHR43849:SF2">
    <property type="entry name" value="BLL3936 PROTEIN"/>
    <property type="match status" value="1"/>
</dbReference>
<feature type="transmembrane region" description="Helical" evidence="2">
    <location>
        <begin position="47"/>
        <end position="66"/>
    </location>
</feature>
<evidence type="ECO:0000256" key="1">
    <source>
        <dbReference type="RuleBase" id="RU369079"/>
    </source>
</evidence>
<feature type="transmembrane region" description="Helical" evidence="2">
    <location>
        <begin position="498"/>
        <end position="521"/>
    </location>
</feature>
<keyword evidence="1" id="KW-0997">Cell inner membrane</keyword>
<feature type="transmembrane region" description="Helical" evidence="2">
    <location>
        <begin position="20"/>
        <end position="41"/>
    </location>
</feature>
<keyword evidence="1" id="KW-0813">Transport</keyword>
<accession>A0A8J7CIJ6</accession>
<feature type="transmembrane region" description="Helical" evidence="2">
    <location>
        <begin position="302"/>
        <end position="324"/>
    </location>
</feature>
<feature type="transmembrane region" description="Helical" evidence="2">
    <location>
        <begin position="185"/>
        <end position="202"/>
    </location>
</feature>
<feature type="transmembrane region" description="Helical" evidence="2">
    <location>
        <begin position="134"/>
        <end position="151"/>
    </location>
</feature>
<feature type="transmembrane region" description="Helical" evidence="2">
    <location>
        <begin position="354"/>
        <end position="387"/>
    </location>
</feature>
<dbReference type="RefSeq" id="WP_193184479.1">
    <property type="nucleotide sequence ID" value="NZ_JACVXA010000053.1"/>
</dbReference>